<dbReference type="CDD" id="cd01335">
    <property type="entry name" value="Radical_SAM"/>
    <property type="match status" value="1"/>
</dbReference>
<evidence type="ECO:0000313" key="6">
    <source>
        <dbReference type="EMBL" id="KUG16640.1"/>
    </source>
</evidence>
<dbReference type="Pfam" id="PF23545">
    <property type="entry name" value="Zn_ribbon_HMPTM"/>
    <property type="match status" value="1"/>
</dbReference>
<dbReference type="PANTHER" id="PTHR43306">
    <property type="entry name" value="7,8-DIHYDRO-6-HYDROXYMETHYLPTERIN DIMETHYLTRANSFERASE"/>
    <property type="match status" value="1"/>
</dbReference>
<dbReference type="InterPro" id="IPR013785">
    <property type="entry name" value="Aldolase_TIM"/>
</dbReference>
<dbReference type="SFLD" id="SFLDS00029">
    <property type="entry name" value="Radical_SAM"/>
    <property type="match status" value="1"/>
</dbReference>
<name>A0A0W8F6W8_9ZZZZ</name>
<sequence>MHNIKDVINMNSLQEAKETDPMNGKTPLITRTVSSLCPVCLEVISARIFQEDEAVMIEKHCEEHGDFKDIYWSDAAIYRRFMRYQSDWMGLTKSPQARQGCPFECGLCKNHKTGTLLGIIDVTSRCNLSCPICFADAGDELNEPTISQIGAMMQVLRDQMPVPCPAIQFSGGEPTLRKDLSEIVFLARKMGFAQIQVATNGIMLAFKPDLCKDLVHSGLSTIYLQFDGVTPEPYKAIRGCDLLPAKLRAIENLRAAGQHSIVLVPTLVKGTNDSQVGDIVKFASKNLEIVKGINYQPVSFTGRIDQEERAAKRITIPDVLALLEDQTDNEITRDDFYPIPFVEPISHLIEAETGRSQPVFTAHPCCGAGTYIYCQGGHMIPITRFLDVEGLMEKIRQEIDCFDGSMLGKLKMNGMILKHMPRFVDELRAPDNFNLKELILSVFINGTRESLAEFHNRFLFLGIMHFQDRYNIDLEKLERCGIHYAMPDGRIIPFCAYNIVHRSRLQKE</sequence>
<dbReference type="InterPro" id="IPR034474">
    <property type="entry name" value="Methyltransferase_Class_D"/>
</dbReference>
<organism evidence="6">
    <name type="scientific">hydrocarbon metagenome</name>
    <dbReference type="NCBI Taxonomy" id="938273"/>
    <lineage>
        <taxon>unclassified sequences</taxon>
        <taxon>metagenomes</taxon>
        <taxon>ecological metagenomes</taxon>
    </lineage>
</organism>
<dbReference type="PANTHER" id="PTHR43306:SF1">
    <property type="entry name" value="7,8-DIHYDRO-6-HYDROXYMETHYLPTERIN DIMETHYLTRANSFERASE"/>
    <property type="match status" value="1"/>
</dbReference>
<dbReference type="SUPFAM" id="SSF102114">
    <property type="entry name" value="Radical SAM enzymes"/>
    <property type="match status" value="1"/>
</dbReference>
<keyword evidence="2" id="KW-0479">Metal-binding</keyword>
<dbReference type="SFLD" id="SFLDG01100">
    <property type="entry name" value="methyltransferase_(Class_D)"/>
    <property type="match status" value="1"/>
</dbReference>
<comment type="caution">
    <text evidence="6">The sequence shown here is derived from an EMBL/GenBank/DDBJ whole genome shotgun (WGS) entry which is preliminary data.</text>
</comment>
<protein>
    <submittedName>
        <fullName evidence="6">Moaa/nifb/pqqe family protein</fullName>
    </submittedName>
</protein>
<gene>
    <name evidence="6" type="ORF">ASZ90_013729</name>
</gene>
<dbReference type="PROSITE" id="PS51918">
    <property type="entry name" value="RADICAL_SAM"/>
    <property type="match status" value="1"/>
</dbReference>
<dbReference type="InterPro" id="IPR034471">
    <property type="entry name" value="GDGT/MA_synthase"/>
</dbReference>
<reference evidence="6" key="1">
    <citation type="journal article" date="2015" name="Proc. Natl. Acad. Sci. U.S.A.">
        <title>Networks of energetic and metabolic interactions define dynamics in microbial communities.</title>
        <authorList>
            <person name="Embree M."/>
            <person name="Liu J.K."/>
            <person name="Al-Bassam M.M."/>
            <person name="Zengler K."/>
        </authorList>
    </citation>
    <scope>NUCLEOTIDE SEQUENCE</scope>
</reference>
<keyword evidence="4" id="KW-0411">Iron-sulfur</keyword>
<evidence type="ECO:0000259" key="5">
    <source>
        <dbReference type="PROSITE" id="PS51918"/>
    </source>
</evidence>
<dbReference type="NCBIfam" id="NF045702">
    <property type="entry name" value="rSAM_GDGT_ether"/>
    <property type="match status" value="1"/>
</dbReference>
<accession>A0A0W8F6W8</accession>
<proteinExistence type="predicted"/>
<dbReference type="Pfam" id="PF04055">
    <property type="entry name" value="Radical_SAM"/>
    <property type="match status" value="1"/>
</dbReference>
<dbReference type="Gene3D" id="3.20.20.70">
    <property type="entry name" value="Aldolase class I"/>
    <property type="match status" value="1"/>
</dbReference>
<dbReference type="InterPro" id="IPR007197">
    <property type="entry name" value="rSAM"/>
</dbReference>
<evidence type="ECO:0000256" key="2">
    <source>
        <dbReference type="ARBA" id="ARBA00022723"/>
    </source>
</evidence>
<evidence type="ECO:0000256" key="1">
    <source>
        <dbReference type="ARBA" id="ARBA00022691"/>
    </source>
</evidence>
<dbReference type="SFLD" id="SFLDG01067">
    <property type="entry name" value="SPASM/twitch_domain_containing"/>
    <property type="match status" value="1"/>
</dbReference>
<dbReference type="GO" id="GO:0008168">
    <property type="term" value="F:methyltransferase activity"/>
    <property type="evidence" value="ECO:0007669"/>
    <property type="project" value="InterPro"/>
</dbReference>
<evidence type="ECO:0000256" key="4">
    <source>
        <dbReference type="ARBA" id="ARBA00023014"/>
    </source>
</evidence>
<dbReference type="EMBL" id="LNQE01001487">
    <property type="protein sequence ID" value="KUG16640.1"/>
    <property type="molecule type" value="Genomic_DNA"/>
</dbReference>
<keyword evidence="3" id="KW-0408">Iron</keyword>
<dbReference type="AlphaFoldDB" id="A0A0W8F6W8"/>
<dbReference type="InterPro" id="IPR056488">
    <property type="entry name" value="Zn_ribbon_HMPTM"/>
</dbReference>
<dbReference type="SFLD" id="SFLDF00385">
    <property type="entry name" value="7_8-dihydro-6-hydroxymethylpte"/>
    <property type="match status" value="1"/>
</dbReference>
<evidence type="ECO:0000256" key="3">
    <source>
        <dbReference type="ARBA" id="ARBA00023004"/>
    </source>
</evidence>
<keyword evidence="1" id="KW-0949">S-adenosyl-L-methionine</keyword>
<dbReference type="GO" id="GO:0051539">
    <property type="term" value="F:4 iron, 4 sulfur cluster binding"/>
    <property type="evidence" value="ECO:0007669"/>
    <property type="project" value="InterPro"/>
</dbReference>
<dbReference type="InterPro" id="IPR058240">
    <property type="entry name" value="rSAM_sf"/>
</dbReference>
<feature type="domain" description="Radical SAM core" evidence="5">
    <location>
        <begin position="112"/>
        <end position="328"/>
    </location>
</feature>
<dbReference type="GO" id="GO:0046872">
    <property type="term" value="F:metal ion binding"/>
    <property type="evidence" value="ECO:0007669"/>
    <property type="project" value="UniProtKB-KW"/>
</dbReference>